<name>A0ABN8ICS7_9NEOP</name>
<accession>A0ABN8ICS7</accession>
<proteinExistence type="predicted"/>
<organism evidence="1 2">
    <name type="scientific">Iphiclides podalirius</name>
    <name type="common">scarce swallowtail</name>
    <dbReference type="NCBI Taxonomy" id="110791"/>
    <lineage>
        <taxon>Eukaryota</taxon>
        <taxon>Metazoa</taxon>
        <taxon>Ecdysozoa</taxon>
        <taxon>Arthropoda</taxon>
        <taxon>Hexapoda</taxon>
        <taxon>Insecta</taxon>
        <taxon>Pterygota</taxon>
        <taxon>Neoptera</taxon>
        <taxon>Endopterygota</taxon>
        <taxon>Lepidoptera</taxon>
        <taxon>Glossata</taxon>
        <taxon>Ditrysia</taxon>
        <taxon>Papilionoidea</taxon>
        <taxon>Papilionidae</taxon>
        <taxon>Papilioninae</taxon>
        <taxon>Iphiclides</taxon>
    </lineage>
</organism>
<keyword evidence="2" id="KW-1185">Reference proteome</keyword>
<sequence length="84" mass="9521">MTQTTNVTKRQTKAQYTMAARKFILLIDERISRCCKPAHTNRPLQPRFSCTRAKREAEHPCSGYFGLAPEPSHPVTELDGRSTS</sequence>
<reference evidence="1" key="1">
    <citation type="submission" date="2022-03" db="EMBL/GenBank/DDBJ databases">
        <authorList>
            <person name="Martin H S."/>
        </authorList>
    </citation>
    <scope>NUCLEOTIDE SEQUENCE</scope>
</reference>
<feature type="non-terminal residue" evidence="1">
    <location>
        <position position="84"/>
    </location>
</feature>
<protein>
    <submittedName>
        <fullName evidence="1">Uncharacterized protein</fullName>
    </submittedName>
</protein>
<evidence type="ECO:0000313" key="1">
    <source>
        <dbReference type="EMBL" id="CAH2054701.1"/>
    </source>
</evidence>
<gene>
    <name evidence="1" type="ORF">IPOD504_LOCUS8744</name>
</gene>
<evidence type="ECO:0000313" key="2">
    <source>
        <dbReference type="Proteomes" id="UP000837857"/>
    </source>
</evidence>
<dbReference type="Proteomes" id="UP000837857">
    <property type="component" value="Chromosome 21"/>
</dbReference>
<dbReference type="EMBL" id="OW152833">
    <property type="protein sequence ID" value="CAH2054701.1"/>
    <property type="molecule type" value="Genomic_DNA"/>
</dbReference>